<dbReference type="AlphaFoldDB" id="A0AAV2VW82"/>
<evidence type="ECO:0000313" key="1">
    <source>
        <dbReference type="EMBL" id="CCO48987.1"/>
    </source>
</evidence>
<organism evidence="1 2">
    <name type="scientific">Vibrio nigripulchritudo SOn1</name>
    <dbReference type="NCBI Taxonomy" id="1238450"/>
    <lineage>
        <taxon>Bacteria</taxon>
        <taxon>Pseudomonadati</taxon>
        <taxon>Pseudomonadota</taxon>
        <taxon>Gammaproteobacteria</taxon>
        <taxon>Vibrionales</taxon>
        <taxon>Vibrionaceae</taxon>
        <taxon>Vibrio</taxon>
    </lineage>
</organism>
<sequence>MKLKALQSLQSEKLLNQSVGSQLLSLMLVSRKIGIGGILTLET</sequence>
<proteinExistence type="predicted"/>
<reference evidence="1 2" key="1">
    <citation type="journal article" date="2013" name="ISME J.">
        <title>Comparative genomics of pathogenic lineages of Vibrio nigripulchritudo identifies virulence-associated traits.</title>
        <authorList>
            <person name="Goudenege D."/>
            <person name="Labreuche Y."/>
            <person name="Krin E."/>
            <person name="Ansquer D."/>
            <person name="Mangenot S."/>
            <person name="Calteau A."/>
            <person name="Medigue C."/>
            <person name="Mazel D."/>
            <person name="Polz M.F."/>
            <person name="Le Roux F."/>
        </authorList>
    </citation>
    <scope>NUCLEOTIDE SEQUENCE [LARGE SCALE GENOMIC DNA]</scope>
    <source>
        <strain evidence="1 2">SOn1</strain>
    </source>
</reference>
<accession>A0AAV2VW82</accession>
<gene>
    <name evidence="1" type="ORF">VIBNISOn1_770008</name>
</gene>
<dbReference type="EMBL" id="CAOF01000172">
    <property type="protein sequence ID" value="CCO48987.1"/>
    <property type="molecule type" value="Genomic_DNA"/>
</dbReference>
<evidence type="ECO:0000313" key="2">
    <source>
        <dbReference type="Proteomes" id="UP000018211"/>
    </source>
</evidence>
<name>A0AAV2VW82_9VIBR</name>
<comment type="caution">
    <text evidence="1">The sequence shown here is derived from an EMBL/GenBank/DDBJ whole genome shotgun (WGS) entry which is preliminary data.</text>
</comment>
<dbReference type="Proteomes" id="UP000018211">
    <property type="component" value="Unassembled WGS sequence"/>
</dbReference>
<protein>
    <submittedName>
        <fullName evidence="1">Uncharacterized protein</fullName>
    </submittedName>
</protein>